<protein>
    <submittedName>
        <fullName evidence="2">Uncharacterized protein</fullName>
    </submittedName>
</protein>
<evidence type="ECO:0000313" key="3">
    <source>
        <dbReference type="Proteomes" id="UP001190700"/>
    </source>
</evidence>
<keyword evidence="3" id="KW-1185">Reference proteome</keyword>
<dbReference type="Proteomes" id="UP001190700">
    <property type="component" value="Unassembled WGS sequence"/>
</dbReference>
<evidence type="ECO:0000313" key="2">
    <source>
        <dbReference type="EMBL" id="KAK3279481.1"/>
    </source>
</evidence>
<proteinExistence type="predicted"/>
<name>A0AAE0LBM9_9CHLO</name>
<dbReference type="EMBL" id="LGRX02004855">
    <property type="protein sequence ID" value="KAK3279481.1"/>
    <property type="molecule type" value="Genomic_DNA"/>
</dbReference>
<comment type="caution">
    <text evidence="2">The sequence shown here is derived from an EMBL/GenBank/DDBJ whole genome shotgun (WGS) entry which is preliminary data.</text>
</comment>
<accession>A0AAE0LBM9</accession>
<gene>
    <name evidence="2" type="ORF">CYMTET_12640</name>
</gene>
<reference evidence="2 3" key="1">
    <citation type="journal article" date="2015" name="Genome Biol. Evol.">
        <title>Comparative Genomics of a Bacterivorous Green Alga Reveals Evolutionary Causalities and Consequences of Phago-Mixotrophic Mode of Nutrition.</title>
        <authorList>
            <person name="Burns J.A."/>
            <person name="Paasch A."/>
            <person name="Narechania A."/>
            <person name="Kim E."/>
        </authorList>
    </citation>
    <scope>NUCLEOTIDE SEQUENCE [LARGE SCALE GENOMIC DNA]</scope>
    <source>
        <strain evidence="2 3">PLY_AMNH</strain>
    </source>
</reference>
<dbReference type="AlphaFoldDB" id="A0AAE0LBM9"/>
<sequence>MIGFDDMRQITGVIVEAMGDEFEGLVVGMQLVYQGKTDRCLPDTQHREKRLFQDFIFTYTYNHWADEDTNIDLFEFIIVPHLLAVKTRLNLLDDQHAVTMLDAWPVQKTKSFRSRVKAKWSWIILLYIFAGGTGKSQKHDVDGANVMKPKLCNRASQYIEREFAKQLKEGAKAEDIRLDLTLNTLKVQQLYWLGEVYDEFKANVPARTAGWLKTKVPLAFTPEWQQRALEWKASGKLWPTNSVDAVPEGEELEPSPTQDDLVVSTFSDGQELADADRDDADRTHLCRDTFASLGGADVEARKKAKRAGITAEDLKYEIEDMTPETVRDVDPESGKISWQWYFPKAGSMLNSKLDSGIETRRHGKWLHWREVPCSGLVFLFQRRVHILLGA</sequence>
<organism evidence="2 3">
    <name type="scientific">Cymbomonas tetramitiformis</name>
    <dbReference type="NCBI Taxonomy" id="36881"/>
    <lineage>
        <taxon>Eukaryota</taxon>
        <taxon>Viridiplantae</taxon>
        <taxon>Chlorophyta</taxon>
        <taxon>Pyramimonadophyceae</taxon>
        <taxon>Pyramimonadales</taxon>
        <taxon>Pyramimonadaceae</taxon>
        <taxon>Cymbomonas</taxon>
    </lineage>
</organism>
<feature type="region of interest" description="Disordered" evidence="1">
    <location>
        <begin position="240"/>
        <end position="261"/>
    </location>
</feature>
<evidence type="ECO:0000256" key="1">
    <source>
        <dbReference type="SAM" id="MobiDB-lite"/>
    </source>
</evidence>